<feature type="chain" id="PRO_5007542401" evidence="1">
    <location>
        <begin position="19"/>
        <end position="157"/>
    </location>
</feature>
<keyword evidence="1" id="KW-0732">Signal</keyword>
<feature type="signal peptide" evidence="1">
    <location>
        <begin position="1"/>
        <end position="18"/>
    </location>
</feature>
<sequence length="157" mass="17596">MSRNTATVILWMLRSCSTQVTRSSTESIAVIFRLKPVIWKGNIPLESNHQFSRCNTICSIVFISTLVRLTGRKDEMLRGDFPGFKTATKIASFQTRGILPLAQHWLYISSKKDIACFPIFVSTAGVIPSGPGALFRLSFLNAHFSSLLLNGRFIIWL</sequence>
<reference evidence="2" key="1">
    <citation type="journal article" date="2018" name="PLoS Negl. Trop. Dis.">
        <title>Sialome diversity of ticks revealed by RNAseq of single tick salivary glands.</title>
        <authorList>
            <person name="Perner J."/>
            <person name="Kropackova S."/>
            <person name="Kopacek P."/>
            <person name="Ribeiro J.M."/>
        </authorList>
    </citation>
    <scope>NUCLEOTIDE SEQUENCE</scope>
    <source>
        <strain evidence="2">Siblings of single egg batch collected in Ceske Budejovice</strain>
        <tissue evidence="2">Salivary glands</tissue>
    </source>
</reference>
<dbReference type="AlphaFoldDB" id="A0A147BIC3"/>
<evidence type="ECO:0000313" key="2">
    <source>
        <dbReference type="EMBL" id="JAR90537.1"/>
    </source>
</evidence>
<evidence type="ECO:0000256" key="1">
    <source>
        <dbReference type="SAM" id="SignalP"/>
    </source>
</evidence>
<proteinExistence type="predicted"/>
<accession>A0A147BIC3</accession>
<dbReference type="EMBL" id="GEGO01004867">
    <property type="protein sequence ID" value="JAR90537.1"/>
    <property type="molecule type" value="Transcribed_RNA"/>
</dbReference>
<organism evidence="2">
    <name type="scientific">Ixodes ricinus</name>
    <name type="common">Common tick</name>
    <name type="synonym">Acarus ricinus</name>
    <dbReference type="NCBI Taxonomy" id="34613"/>
    <lineage>
        <taxon>Eukaryota</taxon>
        <taxon>Metazoa</taxon>
        <taxon>Ecdysozoa</taxon>
        <taxon>Arthropoda</taxon>
        <taxon>Chelicerata</taxon>
        <taxon>Arachnida</taxon>
        <taxon>Acari</taxon>
        <taxon>Parasitiformes</taxon>
        <taxon>Ixodida</taxon>
        <taxon>Ixodoidea</taxon>
        <taxon>Ixodidae</taxon>
        <taxon>Ixodinae</taxon>
        <taxon>Ixodes</taxon>
    </lineage>
</organism>
<protein>
    <submittedName>
        <fullName evidence="2">Putative secreted protein</fullName>
    </submittedName>
</protein>
<name>A0A147BIC3_IXORI</name>